<dbReference type="Proteomes" id="UP000053105">
    <property type="component" value="Unassembled WGS sequence"/>
</dbReference>
<accession>A0A0N0BKU4</accession>
<gene>
    <name evidence="1" type="ORF">WN51_10017</name>
</gene>
<organism evidence="1 2">
    <name type="scientific">Melipona quadrifasciata</name>
    <dbReference type="NCBI Taxonomy" id="166423"/>
    <lineage>
        <taxon>Eukaryota</taxon>
        <taxon>Metazoa</taxon>
        <taxon>Ecdysozoa</taxon>
        <taxon>Arthropoda</taxon>
        <taxon>Hexapoda</taxon>
        <taxon>Insecta</taxon>
        <taxon>Pterygota</taxon>
        <taxon>Neoptera</taxon>
        <taxon>Endopterygota</taxon>
        <taxon>Hymenoptera</taxon>
        <taxon>Apocrita</taxon>
        <taxon>Aculeata</taxon>
        <taxon>Apoidea</taxon>
        <taxon>Anthophila</taxon>
        <taxon>Apidae</taxon>
        <taxon>Melipona</taxon>
    </lineage>
</organism>
<reference evidence="1 2" key="1">
    <citation type="submission" date="2015-07" db="EMBL/GenBank/DDBJ databases">
        <title>The genome of Melipona quadrifasciata.</title>
        <authorList>
            <person name="Pan H."/>
            <person name="Kapheim K."/>
        </authorList>
    </citation>
    <scope>NUCLEOTIDE SEQUENCE [LARGE SCALE GENOMIC DNA]</scope>
    <source>
        <strain evidence="1">0111107301</strain>
        <tissue evidence="1">Whole body</tissue>
    </source>
</reference>
<protein>
    <submittedName>
        <fullName evidence="1">Uncharacterized protein</fullName>
    </submittedName>
</protein>
<keyword evidence="2" id="KW-1185">Reference proteome</keyword>
<dbReference type="EMBL" id="KQ435692">
    <property type="protein sequence ID" value="KOX81092.1"/>
    <property type="molecule type" value="Genomic_DNA"/>
</dbReference>
<evidence type="ECO:0000313" key="2">
    <source>
        <dbReference type="Proteomes" id="UP000053105"/>
    </source>
</evidence>
<evidence type="ECO:0000313" key="1">
    <source>
        <dbReference type="EMBL" id="KOX81092.1"/>
    </source>
</evidence>
<name>A0A0N0BKU4_9HYME</name>
<sequence length="49" mass="5302">MTTTIEGNGIHESTVEGNPCCGETINLKVFILGSMNLFFASQFGPHCVR</sequence>
<dbReference type="AlphaFoldDB" id="A0A0N0BKU4"/>
<proteinExistence type="predicted"/>